<dbReference type="Proteomes" id="UP000315115">
    <property type="component" value="Plasmid pAM7"/>
</dbReference>
<name>A0A510IF99_9VIBR</name>
<protein>
    <recommendedName>
        <fullName evidence="1">RES domain-containing protein</fullName>
    </recommendedName>
</protein>
<dbReference type="InterPro" id="IPR014914">
    <property type="entry name" value="RES_dom"/>
</dbReference>
<dbReference type="AlphaFoldDB" id="A0A510IF99"/>
<sequence>MNNTPPLLTIEPGRHFYRALRKSFDDRGNRNYTAIDPNPFLYVEFLSDTRAIFKNGATVEGRFSPFCSNGKAVPALYIAPTKETAYFETVLRPHATRANKTLSAKEFDDLAVATISFKESLTLADCRSAYLKGGLESFWDMTFDDLFNKSQMRCMDNARTLAKQIYETYPDVDGLVWDSVQQGNIVPVYMLFGPKREATIHLEIDAWEDIPTWKPYLYQAVSQKTLSVDKDLAAKL</sequence>
<gene>
    <name evidence="2" type="ORF">VroAM7_50320</name>
</gene>
<reference evidence="3" key="1">
    <citation type="submission" date="2019-07" db="EMBL/GenBank/DDBJ databases">
        <title>Complete Genome Sequences of Vibrion rotiferianus strain AM7.</title>
        <authorList>
            <person name="Miyazaki K."/>
            <person name="Wiseschart A."/>
            <person name="Pootanakit K."/>
            <person name="Ishimori K."/>
            <person name="Kitahara K."/>
        </authorList>
    </citation>
    <scope>NUCLEOTIDE SEQUENCE [LARGE SCALE GENOMIC DNA]</scope>
    <source>
        <strain evidence="3">AM7</strain>
        <plasmid evidence="3">pam7 dna</plasmid>
    </source>
</reference>
<evidence type="ECO:0000313" key="3">
    <source>
        <dbReference type="Proteomes" id="UP000315115"/>
    </source>
</evidence>
<accession>A0A510IF99</accession>
<evidence type="ECO:0000313" key="2">
    <source>
        <dbReference type="EMBL" id="BBL92379.1"/>
    </source>
</evidence>
<dbReference type="RefSeq" id="WP_143694336.1">
    <property type="nucleotide sequence ID" value="NZ_AP019800.1"/>
</dbReference>
<feature type="domain" description="RES" evidence="1">
    <location>
        <begin position="54"/>
        <end position="195"/>
    </location>
</feature>
<proteinExistence type="predicted"/>
<keyword evidence="2" id="KW-0614">Plasmid</keyword>
<geneLocation type="plasmid" evidence="3">
    <name>pam7 dna</name>
</geneLocation>
<organism evidence="2 3">
    <name type="scientific">Vibrio rotiferianus</name>
    <dbReference type="NCBI Taxonomy" id="190895"/>
    <lineage>
        <taxon>Bacteria</taxon>
        <taxon>Pseudomonadati</taxon>
        <taxon>Pseudomonadota</taxon>
        <taxon>Gammaproteobacteria</taxon>
        <taxon>Vibrionales</taxon>
        <taxon>Vibrionaceae</taxon>
        <taxon>Vibrio</taxon>
    </lineage>
</organism>
<evidence type="ECO:0000259" key="1">
    <source>
        <dbReference type="Pfam" id="PF08808"/>
    </source>
</evidence>
<dbReference type="Pfam" id="PF08808">
    <property type="entry name" value="RES"/>
    <property type="match status" value="1"/>
</dbReference>
<dbReference type="EMBL" id="AP019800">
    <property type="protein sequence ID" value="BBL92379.1"/>
    <property type="molecule type" value="Genomic_DNA"/>
</dbReference>